<organism evidence="1 2">
    <name type="scientific">Eretmocerus hayati</name>
    <dbReference type="NCBI Taxonomy" id="131215"/>
    <lineage>
        <taxon>Eukaryota</taxon>
        <taxon>Metazoa</taxon>
        <taxon>Ecdysozoa</taxon>
        <taxon>Arthropoda</taxon>
        <taxon>Hexapoda</taxon>
        <taxon>Insecta</taxon>
        <taxon>Pterygota</taxon>
        <taxon>Neoptera</taxon>
        <taxon>Endopterygota</taxon>
        <taxon>Hymenoptera</taxon>
        <taxon>Apocrita</taxon>
        <taxon>Proctotrupomorpha</taxon>
        <taxon>Chalcidoidea</taxon>
        <taxon>Aphelinidae</taxon>
        <taxon>Aphelininae</taxon>
        <taxon>Eretmocerus</taxon>
    </lineage>
</organism>
<comment type="caution">
    <text evidence="1">The sequence shown here is derived from an EMBL/GenBank/DDBJ whole genome shotgun (WGS) entry which is preliminary data.</text>
</comment>
<name>A0ACC2N302_9HYME</name>
<evidence type="ECO:0000313" key="2">
    <source>
        <dbReference type="Proteomes" id="UP001239111"/>
    </source>
</evidence>
<dbReference type="Proteomes" id="UP001239111">
    <property type="component" value="Chromosome 4"/>
</dbReference>
<keyword evidence="2" id="KW-1185">Reference proteome</keyword>
<gene>
    <name evidence="1" type="ORF">QAD02_006913</name>
</gene>
<proteinExistence type="predicted"/>
<accession>A0ACC2N302</accession>
<sequence length="1562" mass="173503">MEAAVSESTGVEQNHKELQKSGEDSDQTDMSSKVDENCTETETETPAPANDTTDGVARGCLAVEDGIDVPKSSGPSVAETQDDEEAMDVDQDEVLATEEKDESSTEEKAAVNKSSESDEDARINSVKLTTITESEENVESQEDVQNEKDSDKAIDQLEDKSSEKQTPGDVDDDAQESLSVNDTNDKENEKDDSETNEGTETTPDVAAVAENDGGNNEKIQKDSEQEVECMDVEMENSHEDNDKDEENKKSDVENTEFVQFNQDKDDSQLEAQSEAVDPFAADVQAQTLNDEAMEVDSANAEKISDVIETDDKSKDSSSLEEKDKNTSDKIDGGPDEPDEAAGDSSTISDIHLEDQSEAQLETLADSQKETSEPISETAKDTDAEPTVANDAPAAKEDGDVSVMLPGQDEELSIIPDSSKNDSSKIDETDKVQDETQKEITTNDQEQTNSSSIPLIVSVTSGSQSTESETIQQNQELSTTNQTAEVPAESEKTLKVAAITTGANDIQVNDIPDGPSIVTSDIIDLDDDPKNPDIEEIATMEVCRQCKKETSCSFKVKVGTKSFSVCSESCKIAFSNENNKATDIPSEGVNSKRDKRCANCLLIVEAKDERNLSWETMEFCNEECLGKFQTKYGSYCRNCNGSVQSISLGKYCVRFGYDVRQFCCSTCLEEFKKGLKVCSYCQKDISAGTEGFLAPVGDKGQFKDFCTQDCMEKYTRMNSAEPPAPEQKVCSVCQEEKIMHCEVQIDRLPSVPICSEPCFAAFKFVNKVDPDQCSTCKKYFQLPTKKGFVVFYEDEAHTFCNKTCLNVFIITNRKIVPCNWCKVKKYNFDMIKKELKTGQVMMMCSLNCLTLYQVSINAVSARRINCDFCKEFSQAQYHLTMSDATIRNFCSYKCVMNFQAQYTKSPITIPTSDGTATAKDPVPTGIPKRAILPSQPPPAIRPIPESAVNKKTMPVISSVTSLAAIANGQTQSTGPVVQQQPITQQPPITLQGTAPVVYKQQVVTRPTSPVEQGNKMTQCRPLTHTKGVMVRPIPKDQSTQTEDEPPKIMPIPLPFYVPFPMHMYSMPFPVPVPIPLPVPVPVFIPTTRNSIKGIMKEIKRIQEKIPSDPFEAELLMMAEMVATEKKTESDSDSNDEARDEPPEIRANSCSPEPPPETNAFGDDLLQMALKMTDDGLEEPADLENSLASTTIRPLQKPESDATENDAPPRAASTRGRKRGASSKPRGGASKRGKRAGGASEVLQPQPQNQQHTHIEPAEKPDANMALKYTFGVNAWRQWVITKNADLEKQSTPSRKLKPFKTELLQLTADELNYSLCLFVKEVRKPNGAEYAPDTIYYLCLGIQQYLFENNRIDNIFTDAYYEKFTDILDEVGKKFTALYSDSLFVVTRVEEEHLWESKQLGAHSPHVLLNTLMYFNTKHFDLQSVEEHKQLSFSHIMKHWKRSPGHPTLAAKPNGSRNVLLRFYPPQSALEANAKKKKVYEQQEDEDNPLRCPVKLYEFYLSKCPESVKTRNDVFYLLPERSCVPDSPVWYSTTPLAQENLVKMLNRIRMVKEINVALLSSDG</sequence>
<dbReference type="EMBL" id="CM056744">
    <property type="protein sequence ID" value="KAJ8665251.1"/>
    <property type="molecule type" value="Genomic_DNA"/>
</dbReference>
<protein>
    <submittedName>
        <fullName evidence="1">Uncharacterized protein</fullName>
    </submittedName>
</protein>
<reference evidence="1" key="1">
    <citation type="submission" date="2023-04" db="EMBL/GenBank/DDBJ databases">
        <title>A chromosome-level genome assembly of the parasitoid wasp Eretmocerus hayati.</title>
        <authorList>
            <person name="Zhong Y."/>
            <person name="Liu S."/>
            <person name="Liu Y."/>
        </authorList>
    </citation>
    <scope>NUCLEOTIDE SEQUENCE</scope>
    <source>
        <strain evidence="1">ZJU_SS_LIU_2023</strain>
    </source>
</reference>
<evidence type="ECO:0000313" key="1">
    <source>
        <dbReference type="EMBL" id="KAJ8665251.1"/>
    </source>
</evidence>